<dbReference type="Proteomes" id="UP000595814">
    <property type="component" value="Chromosome"/>
</dbReference>
<name>A0AC61MTR1_9FIRM</name>
<accession>A0AC61MTR1</accession>
<organism evidence="1 2">
    <name type="scientific">Miniphocaeibacter halophilus</name>
    <dbReference type="NCBI Taxonomy" id="2931922"/>
    <lineage>
        <taxon>Bacteria</taxon>
        <taxon>Bacillati</taxon>
        <taxon>Bacillota</taxon>
        <taxon>Tissierellia</taxon>
        <taxon>Tissierellales</taxon>
        <taxon>Peptoniphilaceae</taxon>
        <taxon>Miniphocaeibacter</taxon>
    </lineage>
</organism>
<gene>
    <name evidence="1" type="ORF">JFY71_05335</name>
</gene>
<sequence length="131" mass="15637">MSNKNKRIIGTICFIIPTLYYLVDFIIAMVFNIDIYDTFLGNIYVGKHINIIITAPYILYVLFFVFILTYNKFIMRWIFYIMLVINAFYQMVVIMGMTTAKDFLYFVPHIIINILLIWYSAHKGYNKKIEN</sequence>
<proteinExistence type="predicted"/>
<keyword evidence="2" id="KW-1185">Reference proteome</keyword>
<dbReference type="EMBL" id="CP066744">
    <property type="protein sequence ID" value="QQK08961.1"/>
    <property type="molecule type" value="Genomic_DNA"/>
</dbReference>
<reference evidence="1 2" key="1">
    <citation type="journal article" date="2022" name="Int. J. Syst. Evol. Microbiol.">
        <title>Miniphocaeibacter halophilus sp. nov., an ammonium-tolerant acetate-producing bacterium isolated from a biogas system.</title>
        <authorList>
            <person name="Schnurer A."/>
            <person name="Singh A."/>
            <person name="Bi S."/>
            <person name="Qiao W."/>
            <person name="Westerholm M."/>
        </authorList>
    </citation>
    <scope>NUCLEOTIDE SEQUENCE [LARGE SCALE GENOMIC DNA]</scope>
    <source>
        <strain evidence="1 2">AMB_01</strain>
    </source>
</reference>
<protein>
    <submittedName>
        <fullName evidence="1">Uncharacterized protein</fullName>
    </submittedName>
</protein>
<evidence type="ECO:0000313" key="2">
    <source>
        <dbReference type="Proteomes" id="UP000595814"/>
    </source>
</evidence>
<evidence type="ECO:0000313" key="1">
    <source>
        <dbReference type="EMBL" id="QQK08961.1"/>
    </source>
</evidence>